<comment type="caution">
    <text evidence="3">The sequence shown here is derived from an EMBL/GenBank/DDBJ whole genome shotgun (WGS) entry which is preliminary data.</text>
</comment>
<reference evidence="3 4" key="1">
    <citation type="submission" date="2015-06" db="EMBL/GenBank/DDBJ databases">
        <title>Improved classification and identification of acetic acid bacteria using matrix-assisted laser desorption/ionization time-of-flight mass spectrometry; Gluconobacter nephelii and Gluconobacter uchimurae are later heterotypic synonyms of Gluconobacter japonicus and Gluconobacter oxydans, respectively.</title>
        <authorList>
            <person name="Li L."/>
            <person name="Cleenwerck I."/>
            <person name="De Vuyst L."/>
            <person name="Vandamme P."/>
        </authorList>
    </citation>
    <scope>NUCLEOTIDE SEQUENCE [LARGE SCALE GENOMIC DNA]</scope>
    <source>
        <strain evidence="3 4">LMG 1545</strain>
    </source>
</reference>
<dbReference type="OrthoDB" id="9795732at2"/>
<dbReference type="SUPFAM" id="SSF103481">
    <property type="entry name" value="Multidrug resistance efflux transporter EmrE"/>
    <property type="match status" value="2"/>
</dbReference>
<dbReference type="EMBL" id="LIAA01000027">
    <property type="protein sequence ID" value="KXV77816.1"/>
    <property type="molecule type" value="Genomic_DNA"/>
</dbReference>
<feature type="non-terminal residue" evidence="3">
    <location>
        <position position="284"/>
    </location>
</feature>
<feature type="domain" description="EamA" evidence="2">
    <location>
        <begin position="163"/>
        <end position="279"/>
    </location>
</feature>
<proteinExistence type="predicted"/>
<organism evidence="3 4">
    <name type="scientific">Acetobacter cerevisiae</name>
    <dbReference type="NCBI Taxonomy" id="178900"/>
    <lineage>
        <taxon>Bacteria</taxon>
        <taxon>Pseudomonadati</taxon>
        <taxon>Pseudomonadota</taxon>
        <taxon>Alphaproteobacteria</taxon>
        <taxon>Acetobacterales</taxon>
        <taxon>Acetobacteraceae</taxon>
        <taxon>Acetobacter</taxon>
    </lineage>
</organism>
<protein>
    <recommendedName>
        <fullName evidence="2">EamA domain-containing protein</fullName>
    </recommendedName>
</protein>
<gene>
    <name evidence="3" type="ORF">AD954_05625</name>
</gene>
<evidence type="ECO:0000256" key="1">
    <source>
        <dbReference type="SAM" id="Phobius"/>
    </source>
</evidence>
<dbReference type="RefSeq" id="WP_062272259.1">
    <property type="nucleotide sequence ID" value="NZ_LIAA01000027.1"/>
</dbReference>
<feature type="transmembrane region" description="Helical" evidence="1">
    <location>
        <begin position="255"/>
        <end position="278"/>
    </location>
</feature>
<feature type="transmembrane region" description="Helical" evidence="1">
    <location>
        <begin position="12"/>
        <end position="32"/>
    </location>
</feature>
<keyword evidence="1" id="KW-0812">Transmembrane</keyword>
<dbReference type="Pfam" id="PF00892">
    <property type="entry name" value="EamA"/>
    <property type="match status" value="1"/>
</dbReference>
<feature type="transmembrane region" description="Helical" evidence="1">
    <location>
        <begin position="68"/>
        <end position="89"/>
    </location>
</feature>
<dbReference type="InterPro" id="IPR000620">
    <property type="entry name" value="EamA_dom"/>
</dbReference>
<dbReference type="NCBIfam" id="NF008676">
    <property type="entry name" value="PRK11689.1"/>
    <property type="match status" value="1"/>
</dbReference>
<keyword evidence="1" id="KW-1133">Transmembrane helix</keyword>
<dbReference type="GO" id="GO:0016020">
    <property type="term" value="C:membrane"/>
    <property type="evidence" value="ECO:0007669"/>
    <property type="project" value="InterPro"/>
</dbReference>
<dbReference type="Proteomes" id="UP000075462">
    <property type="component" value="Unassembled WGS sequence"/>
</dbReference>
<dbReference type="InterPro" id="IPR037185">
    <property type="entry name" value="EmrE-like"/>
</dbReference>
<feature type="transmembrane region" description="Helical" evidence="1">
    <location>
        <begin position="38"/>
        <end position="56"/>
    </location>
</feature>
<feature type="transmembrane region" description="Helical" evidence="1">
    <location>
        <begin position="101"/>
        <end position="117"/>
    </location>
</feature>
<name>A0A149VCG0_9PROT</name>
<accession>A0A149VCG0</accession>
<dbReference type="AlphaFoldDB" id="A0A149VCG0"/>
<evidence type="ECO:0000313" key="3">
    <source>
        <dbReference type="EMBL" id="KXV77816.1"/>
    </source>
</evidence>
<dbReference type="PATRIC" id="fig|178900.7.peg.909"/>
<feature type="transmembrane region" description="Helical" evidence="1">
    <location>
        <begin position="124"/>
        <end position="142"/>
    </location>
</feature>
<feature type="transmembrane region" description="Helical" evidence="1">
    <location>
        <begin position="192"/>
        <end position="209"/>
    </location>
</feature>
<sequence length="284" mass="31038">MNIKASVNAPTAYGLLAVLLWITVVGLVRYVTEQFTPLGGTALVDTLGALLLLVTVGLPDMRAVSRTYLLVGGSLFVICEIGLALALGFSHSRTEAMEVGVINYFWPSLTILFSIFMNGKKVKIFIVPGILLATFGVIRVLGGEGVSFSFSALTEHFLKNPLCYSLAFLDAVVWALYSALTPRFAKDQNAVALFFVLAAILLWILYFLLPGPLMLFPMHALPDLVLASVALGLGYGFWNIGLLRGNTSIIIPFSYFTPVLSSIFAACWLKTSLGWSFWVRWSRP</sequence>
<feature type="transmembrane region" description="Helical" evidence="1">
    <location>
        <begin position="162"/>
        <end position="180"/>
    </location>
</feature>
<evidence type="ECO:0000259" key="2">
    <source>
        <dbReference type="Pfam" id="PF00892"/>
    </source>
</evidence>
<feature type="transmembrane region" description="Helical" evidence="1">
    <location>
        <begin position="224"/>
        <end position="243"/>
    </location>
</feature>
<evidence type="ECO:0000313" key="4">
    <source>
        <dbReference type="Proteomes" id="UP000075462"/>
    </source>
</evidence>
<keyword evidence="1" id="KW-0472">Membrane</keyword>